<dbReference type="AlphaFoldDB" id="A0A422PYJ4"/>
<dbReference type="GeneID" id="40316718"/>
<evidence type="ECO:0000259" key="7">
    <source>
        <dbReference type="Pfam" id="PF01399"/>
    </source>
</evidence>
<evidence type="ECO:0000313" key="8">
    <source>
        <dbReference type="EMBL" id="RNF22792.1"/>
    </source>
</evidence>
<dbReference type="Proteomes" id="UP000284403">
    <property type="component" value="Unassembled WGS sequence"/>
</dbReference>
<gene>
    <name evidence="8" type="ORF">Tco025E_03107</name>
</gene>
<keyword evidence="9" id="KW-1185">Reference proteome</keyword>
<proteinExistence type="inferred from homology"/>
<dbReference type="GO" id="GO:0008180">
    <property type="term" value="C:COP9 signalosome"/>
    <property type="evidence" value="ECO:0007669"/>
    <property type="project" value="UniProtKB-KW"/>
</dbReference>
<evidence type="ECO:0000256" key="4">
    <source>
        <dbReference type="ARBA" id="ARBA00022490"/>
    </source>
</evidence>
<evidence type="ECO:0000256" key="5">
    <source>
        <dbReference type="ARBA" id="ARBA00022790"/>
    </source>
</evidence>
<comment type="subcellular location">
    <subcellularLocation>
        <location evidence="2">Cytoplasm</location>
    </subcellularLocation>
    <subcellularLocation>
        <location evidence="1">Nucleus</location>
    </subcellularLocation>
</comment>
<name>A0A422PYJ4_9TRYP</name>
<dbReference type="EMBL" id="MKKU01000129">
    <property type="protein sequence ID" value="RNF22792.1"/>
    <property type="molecule type" value="Genomic_DNA"/>
</dbReference>
<dbReference type="GO" id="GO:0005737">
    <property type="term" value="C:cytoplasm"/>
    <property type="evidence" value="ECO:0007669"/>
    <property type="project" value="UniProtKB-SubCell"/>
</dbReference>
<dbReference type="InterPro" id="IPR000717">
    <property type="entry name" value="PCI_dom"/>
</dbReference>
<comment type="similarity">
    <text evidence="3">Belongs to the CSN1 family.</text>
</comment>
<dbReference type="PANTHER" id="PTHR14145:SF2">
    <property type="entry name" value="COP9 SIGNALOSOME COMPLEX SUBUNIT 1"/>
    <property type="match status" value="1"/>
</dbReference>
<dbReference type="InterPro" id="IPR019585">
    <property type="entry name" value="Rpn7/CSN1"/>
</dbReference>
<dbReference type="Gene3D" id="1.25.40.570">
    <property type="match status" value="1"/>
</dbReference>
<keyword evidence="4" id="KW-0963">Cytoplasm</keyword>
<dbReference type="OrthoDB" id="422427at2759"/>
<dbReference type="Pfam" id="PF01399">
    <property type="entry name" value="PCI"/>
    <property type="match status" value="1"/>
</dbReference>
<accession>A0A422PYJ4</accession>
<keyword evidence="5" id="KW-0736">Signalosome</keyword>
<dbReference type="SUPFAM" id="SSF46785">
    <property type="entry name" value="Winged helix' DNA-binding domain"/>
    <property type="match status" value="1"/>
</dbReference>
<sequence>MELPARLLVESAPKRQRYNRVAHILFGLGGKLELCPDTRRQLLAAAVEYLTGGFSVCDIEMFRRSCGEHPDWPAGECIISAAQEAAVRARATAALQSALSCLELSSVEDDDVASQQTPLVTMKRGRLESKEVREVREVRGQLRVAEAYADLHDYGAMSKAMSRLSLLSSSLQQSAVSSNRVETILVQLDVVRRSVELWLCAGNLEAVRGLVGNATATLLTQAAECLLQAQGCGPSPLAPQQRTVESMMSEMEDHLLILSIVRSLCMFADQNFSGFARVFTGNGLRVAGWSPAVEEFNKRRNSVQVAASLGGGVNASGPFSGIHHLRQLVEESITSGPQLGVMVLFCAFAALPRAEALELVTRMDVMPLWEDVPEANALVQALQLAKWDEFFRAASVLNFSFLKTDIFACKHSDFLHRLVVQSVILGYANAFLRLDMRKAADQLSIPLGELQEVLRELILEGRLQARMDLVTRVLTSARFKGDLEGHSPPSLALLDCIRRSDAAMTEVEQSLRILSMHRNCAWD</sequence>
<dbReference type="PANTHER" id="PTHR14145">
    <property type="entry name" value="26S PROTESOME SUBUNIT 6"/>
    <property type="match status" value="1"/>
</dbReference>
<keyword evidence="6" id="KW-0539">Nucleus</keyword>
<feature type="domain" description="PCI" evidence="7">
    <location>
        <begin position="404"/>
        <end position="475"/>
    </location>
</feature>
<evidence type="ECO:0000313" key="9">
    <source>
        <dbReference type="Proteomes" id="UP000284403"/>
    </source>
</evidence>
<evidence type="ECO:0000256" key="2">
    <source>
        <dbReference type="ARBA" id="ARBA00004496"/>
    </source>
</evidence>
<evidence type="ECO:0000256" key="1">
    <source>
        <dbReference type="ARBA" id="ARBA00004123"/>
    </source>
</evidence>
<evidence type="ECO:0000256" key="6">
    <source>
        <dbReference type="ARBA" id="ARBA00023242"/>
    </source>
</evidence>
<protein>
    <recommendedName>
        <fullName evidence="7">PCI domain-containing protein</fullName>
    </recommendedName>
</protein>
<evidence type="ECO:0000256" key="3">
    <source>
        <dbReference type="ARBA" id="ARBA00008793"/>
    </source>
</evidence>
<comment type="caution">
    <text evidence="8">The sequence shown here is derived from an EMBL/GenBank/DDBJ whole genome shotgun (WGS) entry which is preliminary data.</text>
</comment>
<reference evidence="8 9" key="1">
    <citation type="journal article" date="2018" name="BMC Genomics">
        <title>Genomic comparison of Trypanosoma conorhini and Trypanosoma rangeli to Trypanosoma cruzi strains of high and low virulence.</title>
        <authorList>
            <person name="Bradwell K.R."/>
            <person name="Koparde V.N."/>
            <person name="Matveyev A.V."/>
            <person name="Serrano M.G."/>
            <person name="Alves J.M."/>
            <person name="Parikh H."/>
            <person name="Huang B."/>
            <person name="Lee V."/>
            <person name="Espinosa-Alvarez O."/>
            <person name="Ortiz P.A."/>
            <person name="Costa-Martins A.G."/>
            <person name="Teixeira M.M."/>
            <person name="Buck G.A."/>
        </authorList>
    </citation>
    <scope>NUCLEOTIDE SEQUENCE [LARGE SCALE GENOMIC DNA]</scope>
    <source>
        <strain evidence="8 9">025E</strain>
    </source>
</reference>
<organism evidence="8 9">
    <name type="scientific">Trypanosoma conorhini</name>
    <dbReference type="NCBI Taxonomy" id="83891"/>
    <lineage>
        <taxon>Eukaryota</taxon>
        <taxon>Discoba</taxon>
        <taxon>Euglenozoa</taxon>
        <taxon>Kinetoplastea</taxon>
        <taxon>Metakinetoplastina</taxon>
        <taxon>Trypanosomatida</taxon>
        <taxon>Trypanosomatidae</taxon>
        <taxon>Trypanosoma</taxon>
    </lineage>
</organism>
<dbReference type="RefSeq" id="XP_029229953.1">
    <property type="nucleotide sequence ID" value="XM_029370029.1"/>
</dbReference>
<dbReference type="InterPro" id="IPR036390">
    <property type="entry name" value="WH_DNA-bd_sf"/>
</dbReference>